<gene>
    <name evidence="13 17" type="primary">addA</name>
    <name evidence="17" type="ORF">G7058_00615</name>
</gene>
<keyword evidence="10 13" id="KW-0413">Isomerase</keyword>
<dbReference type="GO" id="GO:0033202">
    <property type="term" value="C:DNA helicase complex"/>
    <property type="evidence" value="ECO:0007669"/>
    <property type="project" value="TreeGrafter"/>
</dbReference>
<dbReference type="GO" id="GO:0003690">
    <property type="term" value="F:double-stranded DNA binding"/>
    <property type="evidence" value="ECO:0007669"/>
    <property type="project" value="UniProtKB-UniRule"/>
</dbReference>
<dbReference type="GeneID" id="94551757"/>
<dbReference type="GO" id="GO:0005829">
    <property type="term" value="C:cytosol"/>
    <property type="evidence" value="ECO:0007669"/>
    <property type="project" value="TreeGrafter"/>
</dbReference>
<dbReference type="KEGG" id="jpo:G7058_00615"/>
<comment type="function">
    <text evidence="13">The heterodimer acts as both an ATP-dependent DNA helicase and an ATP-dependent, dual-direction single-stranded exonuclease. Recognizes the chi site generating a DNA molecule suitable for the initiation of homologous recombination. The AddA nuclease domain is required for chi fragment generation; this subunit has the helicase and 3' -&gt; 5' nuclease activities.</text>
</comment>
<evidence type="ECO:0000256" key="3">
    <source>
        <dbReference type="ARBA" id="ARBA00022763"/>
    </source>
</evidence>
<keyword evidence="3 13" id="KW-0227">DNA damage</keyword>
<comment type="cofactor">
    <cofactor evidence="13">
        <name>Mg(2+)</name>
        <dbReference type="ChEBI" id="CHEBI:18420"/>
    </cofactor>
</comment>
<name>A0A6G7WEP6_9LACT</name>
<organism evidence="17 18">
    <name type="scientific">Jeotgalibaca porci</name>
    <dbReference type="NCBI Taxonomy" id="1868793"/>
    <lineage>
        <taxon>Bacteria</taxon>
        <taxon>Bacillati</taxon>
        <taxon>Bacillota</taxon>
        <taxon>Bacilli</taxon>
        <taxon>Lactobacillales</taxon>
        <taxon>Carnobacteriaceae</taxon>
        <taxon>Jeotgalibaca</taxon>
    </lineage>
</organism>
<dbReference type="GO" id="GO:0008408">
    <property type="term" value="F:3'-5' exonuclease activity"/>
    <property type="evidence" value="ECO:0007669"/>
    <property type="project" value="UniProtKB-UniRule"/>
</dbReference>
<evidence type="ECO:0000256" key="5">
    <source>
        <dbReference type="ARBA" id="ARBA00022806"/>
    </source>
</evidence>
<proteinExistence type="inferred from homology"/>
<dbReference type="InterPro" id="IPR011604">
    <property type="entry name" value="PDDEXK-like_dom_sf"/>
</dbReference>
<dbReference type="EC" id="3.1.-.-" evidence="13"/>
<dbReference type="CDD" id="cd17932">
    <property type="entry name" value="DEXQc_UvrD"/>
    <property type="match status" value="1"/>
</dbReference>
<dbReference type="CDD" id="cd18807">
    <property type="entry name" value="SF1_C_UvrD"/>
    <property type="match status" value="1"/>
</dbReference>
<evidence type="ECO:0000256" key="10">
    <source>
        <dbReference type="ARBA" id="ARBA00023235"/>
    </source>
</evidence>
<evidence type="ECO:0000256" key="8">
    <source>
        <dbReference type="ARBA" id="ARBA00023125"/>
    </source>
</evidence>
<dbReference type="AlphaFoldDB" id="A0A6G7WEP6"/>
<evidence type="ECO:0000256" key="7">
    <source>
        <dbReference type="ARBA" id="ARBA00022840"/>
    </source>
</evidence>
<dbReference type="HAMAP" id="MF_01451">
    <property type="entry name" value="AddA"/>
    <property type="match status" value="1"/>
</dbReference>
<evidence type="ECO:0000313" key="18">
    <source>
        <dbReference type="Proteomes" id="UP000501830"/>
    </source>
</evidence>
<evidence type="ECO:0000256" key="13">
    <source>
        <dbReference type="HAMAP-Rule" id="MF_01451"/>
    </source>
</evidence>
<dbReference type="GO" id="GO:0043138">
    <property type="term" value="F:3'-5' DNA helicase activity"/>
    <property type="evidence" value="ECO:0007669"/>
    <property type="project" value="UniProtKB-UniRule"/>
</dbReference>
<dbReference type="InterPro" id="IPR000212">
    <property type="entry name" value="DNA_helicase_UvrD/REP"/>
</dbReference>
<feature type="domain" description="UvrD-like helicase C-terminal" evidence="16">
    <location>
        <begin position="510"/>
        <end position="819"/>
    </location>
</feature>
<comment type="catalytic activity">
    <reaction evidence="11 13">
        <text>Couples ATP hydrolysis with the unwinding of duplex DNA by translocating in the 3'-5' direction.</text>
        <dbReference type="EC" id="5.6.2.4"/>
    </reaction>
</comment>
<evidence type="ECO:0000256" key="11">
    <source>
        <dbReference type="ARBA" id="ARBA00034617"/>
    </source>
</evidence>
<evidence type="ECO:0000256" key="12">
    <source>
        <dbReference type="ARBA" id="ARBA00048988"/>
    </source>
</evidence>
<evidence type="ECO:0000256" key="4">
    <source>
        <dbReference type="ARBA" id="ARBA00022801"/>
    </source>
</evidence>
<evidence type="ECO:0000259" key="16">
    <source>
        <dbReference type="PROSITE" id="PS51217"/>
    </source>
</evidence>
<dbReference type="Gene3D" id="3.40.50.300">
    <property type="entry name" value="P-loop containing nucleotide triphosphate hydrolases"/>
    <property type="match status" value="4"/>
</dbReference>
<comment type="similarity">
    <text evidence="13">Belongs to the helicase family. AddA subfamily.</text>
</comment>
<dbReference type="SUPFAM" id="SSF52540">
    <property type="entry name" value="P-loop containing nucleoside triphosphate hydrolases"/>
    <property type="match status" value="1"/>
</dbReference>
<dbReference type="Gene3D" id="3.90.320.10">
    <property type="match status" value="1"/>
</dbReference>
<sequence length="1259" mass="144794">MAMIPPKTANDRFTDEQWQAIYQTGDNLLVAASAGSGKTTVLVQRIIEKIKNGVNVDELLVVTFTESAAVEMKERIAVAIQKAINQAVDDDQYRHLLRQTTLLPQANISTIHAFCLKVIQRFFYLIDVDPVFRIMADTIEVEMLKEDVWEDLKEELYADLGTDFRRLAKAYSGDRNDDGIKDLVFSLYNFSRANPDPALWLDNMGQLYDVADGLEQSKLFQTLLKPQIEEELMGILYDCSQAIHLGGEAEGTSVQRELLEAEKNNIESVYEAIRQNDYQVAFEKISTLTFKTWRGATKKNEEYKETIIRMKDIRDKYKKATLQLRDNLFVRSKAEHETIISETKPYVDEMARVTKLFTKAYWEKKLAGNTLDFNDLEHLTLEILMPLIDGKREASEASRYFQEKFEEVLIDEYQDVNQLQESILYGVTRHHPATENLFMVGDVKQSIYAFRLADPGLFLRKYQDFGQDIAGKRIILAENFRSRSDVIDFTNFIFRQLMDVQVGQMAYDSLAELKLGNKNFPATTSCQTEVMIYLKGEGESDSKNDSDLTMQADPETIMEIDDKATGEITMVAQKIRNLMDEKGKMYDKETKASRLITYKDIVLLTPTKKNNLLILETFKEYGIPVILSDSQSFFQRTEIATILSVLKIIDNPRQDIPLAAVLRSPIVGMNERQLASIRLKEPNKPYYDAVMSYLVTEQKNPNHEEQETLEKLTRFNSLLTHWRNFAKQENLVNLIWQIYNDTHFLDYVGGMSSGKQRVANLHAFYERAQKFEATNFKGLFQFIRFIERIQDRDQDLAEPTTFSEDEDAVRIMTIHASKGLEFPIVFVMDMSKRFNKKDIQGKYVFSEKYGIGTDYFDVTNRLQYTSLPRVALANEKERNLLAEEMRKLYVALTRAEQKLYLVGTYDTEEKMWQEWSAVDDSSEIVMPNHLRLHANNMMKWVGLALYRHHSINPDSLSKEYRGELAVDPVAFTVSFHSDADILGNILTVDVEEEQDVDGTIKVLADLESSQAITNDYKLAKKLMETTYPHEAATATTSYQSVSEIKRLFEDPDNAQLLQLTLEGKTRTGRYVEPDFPRPAFLQEVRQPTSAEVGTAVHYVMQQVDLKREITDATIEEMILQLVANGAIEENVVKRIDATVISGFFATELGKLIQEKADLVSREVPFTMLMKAGNLFEYISKDSDDNLLIHGIIDGFIEFEDHIILFDFKTDYVGNQVDKIINKYRGQMIVYREALEQIKNKKVTETYLCLLNTQENVIIE</sequence>
<feature type="domain" description="UvrD-like helicase ATP-binding" evidence="15">
    <location>
        <begin position="11"/>
        <end position="483"/>
    </location>
</feature>
<evidence type="ECO:0000256" key="6">
    <source>
        <dbReference type="ARBA" id="ARBA00022839"/>
    </source>
</evidence>
<dbReference type="GO" id="GO:0000724">
    <property type="term" value="P:double-strand break repair via homologous recombination"/>
    <property type="evidence" value="ECO:0007669"/>
    <property type="project" value="UniProtKB-UniRule"/>
</dbReference>
<dbReference type="EMBL" id="CP049889">
    <property type="protein sequence ID" value="QIK50696.1"/>
    <property type="molecule type" value="Genomic_DNA"/>
</dbReference>
<keyword evidence="7 13" id="KW-0067">ATP-binding</keyword>
<keyword evidence="4 13" id="KW-0378">Hydrolase</keyword>
<evidence type="ECO:0000256" key="1">
    <source>
        <dbReference type="ARBA" id="ARBA00022722"/>
    </source>
</evidence>
<dbReference type="PROSITE" id="PS51198">
    <property type="entry name" value="UVRD_HELICASE_ATP_BIND"/>
    <property type="match status" value="1"/>
</dbReference>
<evidence type="ECO:0000256" key="9">
    <source>
        <dbReference type="ARBA" id="ARBA00023204"/>
    </source>
</evidence>
<dbReference type="PROSITE" id="PS51217">
    <property type="entry name" value="UVRD_HELICASE_CTER"/>
    <property type="match status" value="1"/>
</dbReference>
<dbReference type="InterPro" id="IPR014016">
    <property type="entry name" value="UvrD-like_ATP-bd"/>
</dbReference>
<keyword evidence="2 13" id="KW-0547">Nucleotide-binding</keyword>
<evidence type="ECO:0000313" key="17">
    <source>
        <dbReference type="EMBL" id="QIK50696.1"/>
    </source>
</evidence>
<dbReference type="InterPro" id="IPR014017">
    <property type="entry name" value="DNA_helicase_UvrD-like_C"/>
</dbReference>
<keyword evidence="6 13" id="KW-0269">Exonuclease</keyword>
<evidence type="ECO:0000259" key="15">
    <source>
        <dbReference type="PROSITE" id="PS51198"/>
    </source>
</evidence>
<dbReference type="InterPro" id="IPR011335">
    <property type="entry name" value="Restrct_endonuc-II-like"/>
</dbReference>
<keyword evidence="18" id="KW-1185">Reference proteome</keyword>
<dbReference type="Pfam" id="PF00580">
    <property type="entry name" value="UvrD-helicase"/>
    <property type="match status" value="1"/>
</dbReference>
<dbReference type="InterPro" id="IPR038726">
    <property type="entry name" value="PDDEXK_AddAB-type"/>
</dbReference>
<accession>A0A6G7WEP6</accession>
<dbReference type="GO" id="GO:0005524">
    <property type="term" value="F:ATP binding"/>
    <property type="evidence" value="ECO:0007669"/>
    <property type="project" value="UniProtKB-UniRule"/>
</dbReference>
<keyword evidence="1 13" id="KW-0540">Nuclease</keyword>
<keyword evidence="5 13" id="KW-0347">Helicase</keyword>
<dbReference type="SUPFAM" id="SSF52980">
    <property type="entry name" value="Restriction endonuclease-like"/>
    <property type="match status" value="1"/>
</dbReference>
<dbReference type="Gene3D" id="1.10.274.50">
    <property type="match status" value="1"/>
</dbReference>
<dbReference type="InterPro" id="IPR027417">
    <property type="entry name" value="P-loop_NTPase"/>
</dbReference>
<dbReference type="Proteomes" id="UP000501830">
    <property type="component" value="Chromosome"/>
</dbReference>
<protein>
    <recommendedName>
        <fullName evidence="13">ATP-dependent helicase/nuclease subunit A</fullName>
        <ecNumber evidence="13">3.1.-.-</ecNumber>
        <ecNumber evidence="13">5.6.2.4</ecNumber>
    </recommendedName>
    <alternativeName>
        <fullName evidence="13">ATP-dependent helicase/nuclease AddA</fullName>
    </alternativeName>
    <alternativeName>
        <fullName evidence="13">DNA 3'-5' helicase AddA</fullName>
    </alternativeName>
</protein>
<dbReference type="PANTHER" id="PTHR11070:SF48">
    <property type="entry name" value="ATP-DEPENDENT HELICASE_NUCLEASE SUBUNIT A"/>
    <property type="match status" value="1"/>
</dbReference>
<dbReference type="InterPro" id="IPR014152">
    <property type="entry name" value="AddA"/>
</dbReference>
<comment type="catalytic activity">
    <reaction evidence="12 13">
        <text>ATP + H2O = ADP + phosphate + H(+)</text>
        <dbReference type="Rhea" id="RHEA:13065"/>
        <dbReference type="ChEBI" id="CHEBI:15377"/>
        <dbReference type="ChEBI" id="CHEBI:15378"/>
        <dbReference type="ChEBI" id="CHEBI:30616"/>
        <dbReference type="ChEBI" id="CHEBI:43474"/>
        <dbReference type="ChEBI" id="CHEBI:456216"/>
        <dbReference type="EC" id="5.6.2.4"/>
    </reaction>
</comment>
<reference evidence="17 18" key="1">
    <citation type="journal article" date="2017" name="Int. J. Syst. Evol. Microbiol.">
        <title>Jeotgalibaca porci sp. nov. and Jeotgalibaca arthritidis sp. nov., isolated from pigs, and emended description of the genus Jeotgalibaca.</title>
        <authorList>
            <person name="Zamora L."/>
            <person name="Perez-Sancho M."/>
            <person name="Dominguez L."/>
            <person name="Fernandez-Garayzabal J.F."/>
            <person name="Vela A.I."/>
        </authorList>
    </citation>
    <scope>NUCLEOTIDE SEQUENCE [LARGE SCALE GENOMIC DNA]</scope>
    <source>
        <strain evidence="17 18">CCUG 69148</strain>
    </source>
</reference>
<dbReference type="EC" id="5.6.2.4" evidence="13"/>
<keyword evidence="8 13" id="KW-0238">DNA-binding</keyword>
<dbReference type="RefSeq" id="WP_166061740.1">
    <property type="nucleotide sequence ID" value="NZ_CP049889.1"/>
</dbReference>
<dbReference type="PANTHER" id="PTHR11070">
    <property type="entry name" value="UVRD / RECB / PCRA DNA HELICASE FAMILY MEMBER"/>
    <property type="match status" value="1"/>
</dbReference>
<evidence type="ECO:0000256" key="2">
    <source>
        <dbReference type="ARBA" id="ARBA00022741"/>
    </source>
</evidence>
<feature type="binding site" evidence="14">
    <location>
        <begin position="32"/>
        <end position="39"/>
    </location>
    <ligand>
        <name>ATP</name>
        <dbReference type="ChEBI" id="CHEBI:30616"/>
    </ligand>
</feature>
<keyword evidence="9 13" id="KW-0234">DNA repair</keyword>
<dbReference type="Pfam" id="PF13361">
    <property type="entry name" value="UvrD_C"/>
    <property type="match status" value="1"/>
</dbReference>
<evidence type="ECO:0000256" key="14">
    <source>
        <dbReference type="PROSITE-ProRule" id="PRU00560"/>
    </source>
</evidence>
<dbReference type="NCBIfam" id="TIGR02785">
    <property type="entry name" value="addA_Gpos"/>
    <property type="match status" value="1"/>
</dbReference>
<dbReference type="Pfam" id="PF12705">
    <property type="entry name" value="PDDEXK_1"/>
    <property type="match status" value="1"/>
</dbReference>
<comment type="subunit">
    <text evidence="13">Heterodimer of AddA and AddB/RexB.</text>
</comment>